<feature type="transmembrane region" description="Helical" evidence="2">
    <location>
        <begin position="486"/>
        <end position="504"/>
    </location>
</feature>
<evidence type="ECO:0000256" key="2">
    <source>
        <dbReference type="SAM" id="Phobius"/>
    </source>
</evidence>
<comment type="subcellular location">
    <subcellularLocation>
        <location evidence="1">Cell inner membrane</location>
        <topology evidence="1">Multi-pass membrane protein</topology>
    </subcellularLocation>
</comment>
<feature type="transmembrane region" description="Helical" evidence="2">
    <location>
        <begin position="338"/>
        <end position="356"/>
    </location>
</feature>
<feature type="transmembrane region" description="Helical" evidence="2">
    <location>
        <begin position="18"/>
        <end position="37"/>
    </location>
</feature>
<evidence type="ECO:0000259" key="3">
    <source>
        <dbReference type="Pfam" id="PF06808"/>
    </source>
</evidence>
<feature type="transmembrane region" description="Helical" evidence="2">
    <location>
        <begin position="451"/>
        <end position="480"/>
    </location>
</feature>
<evidence type="ECO:0000256" key="1">
    <source>
        <dbReference type="RuleBase" id="RU369079"/>
    </source>
</evidence>
<dbReference type="Proteomes" id="UP000663207">
    <property type="component" value="Chromosome"/>
</dbReference>
<dbReference type="Pfam" id="PF06808">
    <property type="entry name" value="DctM"/>
    <property type="match status" value="2"/>
</dbReference>
<feature type="transmembrane region" description="Helical" evidence="2">
    <location>
        <begin position="635"/>
        <end position="662"/>
    </location>
</feature>
<organism evidence="4 5">
    <name type="scientific">Shewanella sedimentimangrovi</name>
    <dbReference type="NCBI Taxonomy" id="2814293"/>
    <lineage>
        <taxon>Bacteria</taxon>
        <taxon>Pseudomonadati</taxon>
        <taxon>Pseudomonadota</taxon>
        <taxon>Gammaproteobacteria</taxon>
        <taxon>Alteromonadales</taxon>
        <taxon>Shewanellaceae</taxon>
        <taxon>Shewanella</taxon>
    </lineage>
</organism>
<dbReference type="RefSeq" id="WP_207380578.1">
    <property type="nucleotide sequence ID" value="NZ_CP071502.1"/>
</dbReference>
<comment type="function">
    <text evidence="1">Part of the tripartite ATP-independent periplasmic (TRAP) transport system.</text>
</comment>
<keyword evidence="5" id="KW-1185">Reference proteome</keyword>
<keyword evidence="1" id="KW-0997">Cell inner membrane</keyword>
<dbReference type="PANTHER" id="PTHR43849:SF2">
    <property type="entry name" value="BLL3936 PROTEIN"/>
    <property type="match status" value="1"/>
</dbReference>
<feature type="transmembrane region" description="Helical" evidence="2">
    <location>
        <begin position="362"/>
        <end position="382"/>
    </location>
</feature>
<feature type="transmembrane region" description="Helical" evidence="2">
    <location>
        <begin position="72"/>
        <end position="89"/>
    </location>
</feature>
<keyword evidence="2" id="KW-1133">Transmembrane helix</keyword>
<dbReference type="EMBL" id="CP071502">
    <property type="protein sequence ID" value="QSX37340.1"/>
    <property type="molecule type" value="Genomic_DNA"/>
</dbReference>
<evidence type="ECO:0000313" key="5">
    <source>
        <dbReference type="Proteomes" id="UP000663207"/>
    </source>
</evidence>
<name>A0ABX7R3D4_9GAMM</name>
<protein>
    <submittedName>
        <fullName evidence="4">TRAP transporter permease</fullName>
    </submittedName>
</protein>
<evidence type="ECO:0000313" key="4">
    <source>
        <dbReference type="EMBL" id="QSX37340.1"/>
    </source>
</evidence>
<sequence length="671" mass="71767">MTDSQQGLEAATGDWPRALFSVALLFSSFQIITAAFHPVSTQVLRSVHVGFLLLLVFISFPALGKGRPWQPLGWLLGLLGMGTAAYQWIFEAELIQRSGELTDMDMYVGIALIVLVFEAARRVMGPALPLICGLFLAYGLLGQYLPGDLMHRGYGLDLIVNQLSFGTEGLYGTPTYVSATYIFLFILFGAFLEQAGMIRLFTDFAMGLFGHRIGGPAKVSVVSSALMGTITGSGVANVVTTGQFTIPLMKRSGYRAAFAGGVEATASMGSQIMPPIMGAVAFIMAETINVPFFEIARAALLPAMLYFGSVFWMVHLEARRAGLKGLSRDECPNPWQALAARWYLLIPLLVLIGLLFSGRTPLFSGTVGLALTAMVILGSALILGVSSKAMRLVFWIALGLLCAGFFRLGIGVVFGVIGLLVLACFWVRGGRDTLRLCLHALVEGARHAVPVGIACVLVGVIIGIVSLTGIASTVAGYILAVGQDNLLLSLVLTMFTCLVLGMGIPSIPNYIITSSIAAPALLDLGVPLVVSHMFVFYFGIMSDLTPPVALACFAAAPIAREKGLKISLWAIRIAIAGFIIPYMAVYDPALMLQGDSLWATAYVVTKALLAIGLWGAVFTGFLWRPLNWFERLLGFGAGASLILATPVSDELGFGLLLAWLLLHGLRARRQP</sequence>
<feature type="domain" description="TRAP C4-dicarboxylate transport system permease DctM subunit" evidence="3">
    <location>
        <begin position="113"/>
        <end position="376"/>
    </location>
</feature>
<dbReference type="PANTHER" id="PTHR43849">
    <property type="entry name" value="BLL3936 PROTEIN"/>
    <property type="match status" value="1"/>
</dbReference>
<dbReference type="NCBIfam" id="TIGR02123">
    <property type="entry name" value="TRAP_fused"/>
    <property type="match status" value="1"/>
</dbReference>
<feature type="transmembrane region" description="Helical" evidence="2">
    <location>
        <begin position="597"/>
        <end position="623"/>
    </location>
</feature>
<gene>
    <name evidence="4" type="ORF">JYB85_00310</name>
</gene>
<feature type="domain" description="TRAP C4-dicarboxylate transport system permease DctM subunit" evidence="3">
    <location>
        <begin position="393"/>
        <end position="593"/>
    </location>
</feature>
<dbReference type="InterPro" id="IPR011853">
    <property type="entry name" value="TRAP_DctM-Dct_fused"/>
</dbReference>
<keyword evidence="2" id="KW-0812">Transmembrane</keyword>
<feature type="transmembrane region" description="Helical" evidence="2">
    <location>
        <begin position="173"/>
        <end position="192"/>
    </location>
</feature>
<dbReference type="InterPro" id="IPR010656">
    <property type="entry name" value="DctM"/>
</dbReference>
<feature type="transmembrane region" description="Helical" evidence="2">
    <location>
        <begin position="43"/>
        <end position="60"/>
    </location>
</feature>
<feature type="transmembrane region" description="Helical" evidence="2">
    <location>
        <begin position="516"/>
        <end position="540"/>
    </location>
</feature>
<feature type="transmembrane region" description="Helical" evidence="2">
    <location>
        <begin position="299"/>
        <end position="318"/>
    </location>
</feature>
<feature type="transmembrane region" description="Helical" evidence="2">
    <location>
        <begin position="412"/>
        <end position="430"/>
    </location>
</feature>
<feature type="transmembrane region" description="Helical" evidence="2">
    <location>
        <begin position="566"/>
        <end position="585"/>
    </location>
</feature>
<reference evidence="4 5" key="1">
    <citation type="submission" date="2021-03" db="EMBL/GenBank/DDBJ databases">
        <title>Novel species identification of genus Shewanella.</title>
        <authorList>
            <person name="Liu G."/>
            <person name="Zhang Q."/>
        </authorList>
    </citation>
    <scope>NUCLEOTIDE SEQUENCE [LARGE SCALE GENOMIC DNA]</scope>
    <source>
        <strain evidence="4 5">FJAT-52962</strain>
    </source>
</reference>
<keyword evidence="1" id="KW-1003">Cell membrane</keyword>
<accession>A0ABX7R3D4</accession>
<feature type="transmembrane region" description="Helical" evidence="2">
    <location>
        <begin position="127"/>
        <end position="145"/>
    </location>
</feature>
<proteinExistence type="predicted"/>
<keyword evidence="1" id="KW-0813">Transport</keyword>
<keyword evidence="2" id="KW-0472">Membrane</keyword>